<keyword evidence="10 12" id="KW-0704">Schiff base</keyword>
<dbReference type="InterPro" id="IPR020625">
    <property type="entry name" value="Schiff_base-form_aldolases_AS"/>
</dbReference>
<evidence type="ECO:0000256" key="7">
    <source>
        <dbReference type="ARBA" id="ARBA00022915"/>
    </source>
</evidence>
<comment type="function">
    <text evidence="1 12">Catalyzes the condensation of (S)-aspartate-beta-semialdehyde [(S)-ASA] and pyruvate to 4-hydroxy-tetrahydrodipicolinate (HTPA).</text>
</comment>
<dbReference type="Gene3D" id="3.20.20.70">
    <property type="entry name" value="Aldolase class I"/>
    <property type="match status" value="1"/>
</dbReference>
<feature type="site" description="Part of a proton relay during catalysis" evidence="12">
    <location>
        <position position="54"/>
    </location>
</feature>
<evidence type="ECO:0000313" key="18">
    <source>
        <dbReference type="Proteomes" id="UP000234462"/>
    </source>
</evidence>
<keyword evidence="5 12" id="KW-0963">Cytoplasm</keyword>
<reference evidence="18" key="1">
    <citation type="submission" date="2017-03" db="EMBL/GenBank/DDBJ databases">
        <authorList>
            <person name="Monnet C."/>
        </authorList>
    </citation>
    <scope>NUCLEOTIDE SEQUENCE [LARGE SCALE GENOMIC DNA]</scope>
    <source>
        <strain evidence="18">SJ5-8</strain>
    </source>
</reference>
<dbReference type="InterPro" id="IPR005263">
    <property type="entry name" value="DapA"/>
</dbReference>
<evidence type="ECO:0000313" key="17">
    <source>
        <dbReference type="EMBL" id="SMY11103.1"/>
    </source>
</evidence>
<dbReference type="InterPro" id="IPR002220">
    <property type="entry name" value="DapA-like"/>
</dbReference>
<dbReference type="PIRSF" id="PIRSF001365">
    <property type="entry name" value="DHDPS"/>
    <property type="match status" value="1"/>
</dbReference>
<dbReference type="OrthoDB" id="9782828at2"/>
<feature type="compositionally biased region" description="Low complexity" evidence="16">
    <location>
        <begin position="313"/>
        <end position="333"/>
    </location>
</feature>
<organism evidence="17 18">
    <name type="scientific">Brevibacterium jeotgali</name>
    <dbReference type="NCBI Taxonomy" id="1262550"/>
    <lineage>
        <taxon>Bacteria</taxon>
        <taxon>Bacillati</taxon>
        <taxon>Actinomycetota</taxon>
        <taxon>Actinomycetes</taxon>
        <taxon>Micrococcales</taxon>
        <taxon>Brevibacteriaceae</taxon>
        <taxon>Brevibacterium</taxon>
    </lineage>
</organism>
<comment type="caution">
    <text evidence="12">Was originally thought to be a dihydrodipicolinate synthase (DHDPS), catalyzing the condensation of (S)-aspartate-beta-semialdehyde [(S)-ASA] and pyruvate to dihydrodipicolinate (DHDP). However, it was shown in E.coli that the product of the enzymatic reaction is not dihydrodipicolinate but in fact (4S)-4-hydroxy-2,3,4,5-tetrahydro-(2S)-dipicolinic acid (HTPA), and that the consecutive dehydration reaction leading to DHDP is not spontaneous but catalyzed by DapB.</text>
</comment>
<gene>
    <name evidence="12" type="primary">dapA</name>
    <name evidence="17" type="ORF">BJEO58_00685</name>
</gene>
<comment type="subunit">
    <text evidence="12">Homotetramer; dimer of dimers.</text>
</comment>
<proteinExistence type="inferred from homology"/>
<feature type="binding site" evidence="12 15">
    <location>
        <position position="211"/>
    </location>
    <ligand>
        <name>pyruvate</name>
        <dbReference type="ChEBI" id="CHEBI:15361"/>
    </ligand>
</feature>
<dbReference type="GO" id="GO:0019877">
    <property type="term" value="P:diaminopimelate biosynthetic process"/>
    <property type="evidence" value="ECO:0007669"/>
    <property type="project" value="UniProtKB-UniRule"/>
</dbReference>
<dbReference type="PRINTS" id="PR00146">
    <property type="entry name" value="DHPICSNTHASE"/>
</dbReference>
<dbReference type="CDD" id="cd00950">
    <property type="entry name" value="DHDPS"/>
    <property type="match status" value="1"/>
</dbReference>
<comment type="similarity">
    <text evidence="3 12 13">Belongs to the DapA family.</text>
</comment>
<evidence type="ECO:0000256" key="5">
    <source>
        <dbReference type="ARBA" id="ARBA00022490"/>
    </source>
</evidence>
<dbReference type="EMBL" id="FXZM01000002">
    <property type="protein sequence ID" value="SMY11103.1"/>
    <property type="molecule type" value="Genomic_DNA"/>
</dbReference>
<evidence type="ECO:0000256" key="12">
    <source>
        <dbReference type="HAMAP-Rule" id="MF_00418"/>
    </source>
</evidence>
<keyword evidence="6 12" id="KW-0028">Amino-acid biosynthesis</keyword>
<feature type="region of interest" description="Disordered" evidence="16">
    <location>
        <begin position="302"/>
        <end position="333"/>
    </location>
</feature>
<dbReference type="SMART" id="SM01130">
    <property type="entry name" value="DHDPS"/>
    <property type="match status" value="1"/>
</dbReference>
<evidence type="ECO:0000256" key="9">
    <source>
        <dbReference type="ARBA" id="ARBA00023239"/>
    </source>
</evidence>
<sequence length="333" mass="34302">MTLPPSSPAQCFGTNLVAMVTPMETDGSVSKPGVTGLVDHLVATGCDGIVVAGTAGEAPTLTDPELTELITLVRDRAADRARIVVGIGTNDTVTSIERAQRAEEAGADGLLLVCPYYSRPTQDGIIAHCSDVADATSLPVMLYDIPGRTGTPMEAATLVQLSQHPRIRAVKDAKGDLFEAMSVMAGTDLAYYCGIDELNLPYLASGATGLVSVVGNVTADRNADLIRAVAGGDLSTARAIHTALSPLTEAIMQTSQGAIMAKAALHELRVIRHPTVRRPLVPGPEADREKVAAALVQAGVTRPVASATESNPRRAASPAAADSPGPLAVAAGM</sequence>
<comment type="pathway">
    <text evidence="2 12">Amino-acid biosynthesis; L-lysine biosynthesis via DAP pathway; (S)-tetrahydrodipicolinate from L-aspartate: step 3/4.</text>
</comment>
<evidence type="ECO:0000256" key="8">
    <source>
        <dbReference type="ARBA" id="ARBA00023154"/>
    </source>
</evidence>
<comment type="catalytic activity">
    <reaction evidence="11 12">
        <text>L-aspartate 4-semialdehyde + pyruvate = (2S,4S)-4-hydroxy-2,3,4,5-tetrahydrodipicolinate + H2O + H(+)</text>
        <dbReference type="Rhea" id="RHEA:34171"/>
        <dbReference type="ChEBI" id="CHEBI:15361"/>
        <dbReference type="ChEBI" id="CHEBI:15377"/>
        <dbReference type="ChEBI" id="CHEBI:15378"/>
        <dbReference type="ChEBI" id="CHEBI:67139"/>
        <dbReference type="ChEBI" id="CHEBI:537519"/>
        <dbReference type="EC" id="4.3.3.7"/>
    </reaction>
</comment>
<feature type="site" description="Part of a proton relay during catalysis" evidence="12">
    <location>
        <position position="117"/>
    </location>
</feature>
<dbReference type="PANTHER" id="PTHR12128">
    <property type="entry name" value="DIHYDRODIPICOLINATE SYNTHASE"/>
    <property type="match status" value="1"/>
</dbReference>
<evidence type="ECO:0000256" key="16">
    <source>
        <dbReference type="SAM" id="MobiDB-lite"/>
    </source>
</evidence>
<name>A0A2H1L3X2_9MICO</name>
<evidence type="ECO:0000256" key="4">
    <source>
        <dbReference type="ARBA" id="ARBA00012086"/>
    </source>
</evidence>
<keyword evidence="7 12" id="KW-0220">Diaminopimelate biosynthesis</keyword>
<evidence type="ECO:0000256" key="15">
    <source>
        <dbReference type="PIRSR" id="PIRSR001365-2"/>
    </source>
</evidence>
<dbReference type="HAMAP" id="MF_00418">
    <property type="entry name" value="DapA"/>
    <property type="match status" value="1"/>
</dbReference>
<dbReference type="Proteomes" id="UP000234462">
    <property type="component" value="Unassembled WGS sequence"/>
</dbReference>
<keyword evidence="8 12" id="KW-0457">Lysine biosynthesis</keyword>
<comment type="caution">
    <text evidence="12">Lacks conserved residue(s) required for the propagation of feature annotation.</text>
</comment>
<feature type="active site" description="Schiff-base intermediate with substrate" evidence="12 14">
    <location>
        <position position="171"/>
    </location>
</feature>
<dbReference type="Pfam" id="PF00701">
    <property type="entry name" value="DHDPS"/>
    <property type="match status" value="1"/>
</dbReference>
<dbReference type="GO" id="GO:0008840">
    <property type="term" value="F:4-hydroxy-tetrahydrodipicolinate synthase activity"/>
    <property type="evidence" value="ECO:0007669"/>
    <property type="project" value="UniProtKB-UniRule"/>
</dbReference>
<evidence type="ECO:0000256" key="1">
    <source>
        <dbReference type="ARBA" id="ARBA00003294"/>
    </source>
</evidence>
<dbReference type="SUPFAM" id="SSF51569">
    <property type="entry name" value="Aldolase"/>
    <property type="match status" value="1"/>
</dbReference>
<dbReference type="UniPathway" id="UPA00034">
    <property type="reaction ID" value="UER00017"/>
</dbReference>
<keyword evidence="9 12" id="KW-0456">Lyase</keyword>
<dbReference type="AlphaFoldDB" id="A0A2H1L3X2"/>
<evidence type="ECO:0000256" key="3">
    <source>
        <dbReference type="ARBA" id="ARBA00007592"/>
    </source>
</evidence>
<dbReference type="GO" id="GO:0009089">
    <property type="term" value="P:lysine biosynthetic process via diaminopimelate"/>
    <property type="evidence" value="ECO:0007669"/>
    <property type="project" value="UniProtKB-UniRule"/>
</dbReference>
<protein>
    <recommendedName>
        <fullName evidence="4 12">4-hydroxy-tetrahydrodipicolinate synthase</fullName>
        <shortName evidence="12">HTPA synthase</shortName>
        <ecNumber evidence="4 12">4.3.3.7</ecNumber>
    </recommendedName>
</protein>
<dbReference type="GO" id="GO:0005829">
    <property type="term" value="C:cytosol"/>
    <property type="evidence" value="ECO:0007669"/>
    <property type="project" value="TreeGrafter"/>
</dbReference>
<evidence type="ECO:0000256" key="10">
    <source>
        <dbReference type="ARBA" id="ARBA00023270"/>
    </source>
</evidence>
<comment type="subcellular location">
    <subcellularLocation>
        <location evidence="12">Cytoplasm</location>
    </subcellularLocation>
</comment>
<evidence type="ECO:0000256" key="2">
    <source>
        <dbReference type="ARBA" id="ARBA00005120"/>
    </source>
</evidence>
<dbReference type="PROSITE" id="PS00666">
    <property type="entry name" value="DHDPS_2"/>
    <property type="match status" value="1"/>
</dbReference>
<accession>A0A2H1L3X2</accession>
<evidence type="ECO:0000256" key="6">
    <source>
        <dbReference type="ARBA" id="ARBA00022605"/>
    </source>
</evidence>
<dbReference type="PANTHER" id="PTHR12128:SF66">
    <property type="entry name" value="4-HYDROXY-2-OXOGLUTARATE ALDOLASE, MITOCHONDRIAL"/>
    <property type="match status" value="1"/>
</dbReference>
<feature type="active site" description="Proton donor/acceptor" evidence="12 14">
    <location>
        <position position="143"/>
    </location>
</feature>
<keyword evidence="18" id="KW-1185">Reference proteome</keyword>
<dbReference type="NCBIfam" id="TIGR00674">
    <property type="entry name" value="dapA"/>
    <property type="match status" value="1"/>
</dbReference>
<evidence type="ECO:0000256" key="14">
    <source>
        <dbReference type="PIRSR" id="PIRSR001365-1"/>
    </source>
</evidence>
<evidence type="ECO:0000256" key="13">
    <source>
        <dbReference type="PIRNR" id="PIRNR001365"/>
    </source>
</evidence>
<dbReference type="InterPro" id="IPR013785">
    <property type="entry name" value="Aldolase_TIM"/>
</dbReference>
<dbReference type="EC" id="4.3.3.7" evidence="4 12"/>
<dbReference type="RefSeq" id="WP_101587745.1">
    <property type="nucleotide sequence ID" value="NZ_FXZM01000002.1"/>
</dbReference>
<evidence type="ECO:0000256" key="11">
    <source>
        <dbReference type="ARBA" id="ARBA00047836"/>
    </source>
</evidence>